<dbReference type="PANTHER" id="PTHR37984">
    <property type="entry name" value="PROTEIN CBG26694"/>
    <property type="match status" value="1"/>
</dbReference>
<accession>A0A7J6RB93</accession>
<dbReference type="InterPro" id="IPR036397">
    <property type="entry name" value="RNaseH_sf"/>
</dbReference>
<gene>
    <name evidence="3" type="ORF">FOZ62_024596</name>
</gene>
<dbReference type="InterPro" id="IPR043502">
    <property type="entry name" value="DNA/RNA_pol_sf"/>
</dbReference>
<dbReference type="Pfam" id="PF00665">
    <property type="entry name" value="rve"/>
    <property type="match status" value="1"/>
</dbReference>
<dbReference type="GO" id="GO:0015074">
    <property type="term" value="P:DNA integration"/>
    <property type="evidence" value="ECO:0007669"/>
    <property type="project" value="InterPro"/>
</dbReference>
<dbReference type="EMBL" id="JABANM010023410">
    <property type="protein sequence ID" value="KAF4717934.1"/>
    <property type="molecule type" value="Genomic_DNA"/>
</dbReference>
<organism evidence="3 4">
    <name type="scientific">Perkinsus olseni</name>
    <name type="common">Perkinsus atlanticus</name>
    <dbReference type="NCBI Taxonomy" id="32597"/>
    <lineage>
        <taxon>Eukaryota</taxon>
        <taxon>Sar</taxon>
        <taxon>Alveolata</taxon>
        <taxon>Perkinsozoa</taxon>
        <taxon>Perkinsea</taxon>
        <taxon>Perkinsida</taxon>
        <taxon>Perkinsidae</taxon>
        <taxon>Perkinsus</taxon>
    </lineage>
</organism>
<comment type="caution">
    <text evidence="3">The sequence shown here is derived from an EMBL/GenBank/DDBJ whole genome shotgun (WGS) entry which is preliminary data.</text>
</comment>
<evidence type="ECO:0000313" key="4">
    <source>
        <dbReference type="Proteomes" id="UP000574390"/>
    </source>
</evidence>
<dbReference type="SUPFAM" id="SSF53098">
    <property type="entry name" value="Ribonuclease H-like"/>
    <property type="match status" value="1"/>
</dbReference>
<feature type="region of interest" description="Disordered" evidence="1">
    <location>
        <begin position="817"/>
        <end position="850"/>
    </location>
</feature>
<dbReference type="SUPFAM" id="SSF56672">
    <property type="entry name" value="DNA/RNA polymerases"/>
    <property type="match status" value="1"/>
</dbReference>
<dbReference type="Pfam" id="PF23088">
    <property type="entry name" value="DUF7047"/>
    <property type="match status" value="1"/>
</dbReference>
<dbReference type="InterPro" id="IPR055475">
    <property type="entry name" value="DUF7047"/>
</dbReference>
<dbReference type="InterPro" id="IPR043128">
    <property type="entry name" value="Rev_trsase/Diguanyl_cyclase"/>
</dbReference>
<evidence type="ECO:0000259" key="2">
    <source>
        <dbReference type="PROSITE" id="PS50994"/>
    </source>
</evidence>
<dbReference type="CDD" id="cd09275">
    <property type="entry name" value="RNase_HI_RT_DIRS1"/>
    <property type="match status" value="1"/>
</dbReference>
<reference evidence="3 4" key="1">
    <citation type="submission" date="2020-04" db="EMBL/GenBank/DDBJ databases">
        <title>Perkinsus olseni comparative genomics.</title>
        <authorList>
            <person name="Bogema D.R."/>
        </authorList>
    </citation>
    <scope>NUCLEOTIDE SEQUENCE [LARGE SCALE GENOMIC DNA]</scope>
    <source>
        <strain evidence="3">ATCC PRA-205</strain>
    </source>
</reference>
<feature type="compositionally biased region" description="Acidic residues" evidence="1">
    <location>
        <begin position="817"/>
        <end position="838"/>
    </location>
</feature>
<dbReference type="Gene3D" id="3.30.420.10">
    <property type="entry name" value="Ribonuclease H-like superfamily/Ribonuclease H"/>
    <property type="match status" value="1"/>
</dbReference>
<evidence type="ECO:0000256" key="1">
    <source>
        <dbReference type="SAM" id="MobiDB-lite"/>
    </source>
</evidence>
<dbReference type="InterPro" id="IPR012337">
    <property type="entry name" value="RNaseH-like_sf"/>
</dbReference>
<evidence type="ECO:0000313" key="3">
    <source>
        <dbReference type="EMBL" id="KAF4717934.1"/>
    </source>
</evidence>
<dbReference type="PANTHER" id="PTHR37984:SF5">
    <property type="entry name" value="PROTEIN NYNRIN-LIKE"/>
    <property type="match status" value="1"/>
</dbReference>
<feature type="domain" description="Integrase catalytic" evidence="2">
    <location>
        <begin position="694"/>
        <end position="803"/>
    </location>
</feature>
<feature type="non-terminal residue" evidence="3">
    <location>
        <position position="1"/>
    </location>
</feature>
<name>A0A7J6RB93_PEROL</name>
<dbReference type="PROSITE" id="PS50994">
    <property type="entry name" value="INTEGRASE"/>
    <property type="match status" value="1"/>
</dbReference>
<dbReference type="Proteomes" id="UP000574390">
    <property type="component" value="Unassembled WGS sequence"/>
</dbReference>
<protein>
    <recommendedName>
        <fullName evidence="2">Integrase catalytic domain-containing protein</fullName>
    </recommendedName>
</protein>
<dbReference type="Gene3D" id="3.10.10.10">
    <property type="entry name" value="HIV Type 1 Reverse Transcriptase, subunit A, domain 1"/>
    <property type="match status" value="1"/>
</dbReference>
<dbReference type="Gene3D" id="3.30.70.270">
    <property type="match status" value="1"/>
</dbReference>
<proteinExistence type="predicted"/>
<dbReference type="InterPro" id="IPR050951">
    <property type="entry name" value="Retrovirus_Pol_polyprotein"/>
</dbReference>
<sequence length="876" mass="97408">MVLSAKEVLLCVSGTPIHGILGMDWCAACRIQIAVNPNGNNCPAWLIEPWAGEVTFPIQVTAAAEQTAGAASPVSDIFFEEDDFVISRSWDSSLGSAVWTVRWKWLAGEPPSGSIIRPPHYNGSLEKLSPEQLAIFHEQLQTWLDKGFLVPIEKKSMRGRLTIMAAVSMLKNTKVRPVLDYTWLNDLLMSRPHSSGPPVTCGDEVRAWRIRDPYRMRVIDISTAYLKLRIDKDQQCWQCVTLPHLEEPNTYALTRVGFGLHIAGKALDKAVSHAIEEAKAQHQVEKFVDDLCVDKDDLERVERSLALNDLSTKPAQRLIGSTVLGIHIHEDGHWGRKKPVDWDVNPETRQGLASFLGGLVAHYPCASWLRVTCAMMTRLLAKIQQAEALPYDFPLPDSVRSITQSITEYVRVHGDPVKGYWPIDFAADWVLFTDSSRYASSAVLQIGGTICEDRAWLREHNCRRHINVSETEAAVKGLDLVVDYIRAYKLKRCSLRLLTDNTSVVSWLNRKSDRHWKQITGLCKNAVEGRVQIIEDVCKYFNIELTVEHVKGEDNLADAPSRIPKPIGDKIFRLIGHIDQVAGKEQDPSGVGPIAAPQLVNQKAAEAAKDLRTWLKEFPITHGKVQVPPERTQELITRLHDHQGQQAMFDNLRDWVDTPGLARTINQYKCETCAAGKSFPGDRAPLQPLSTIPKATHPFTRVHSDIAGPYSRVMDGSSRYYIVTAIDSYSGFVAIRTTLNTPTASDVSNLLSLLAENFHITPLILHTDMGSQYTSSSLASLLESWDTVHFTTPRGLSKQTGTMGDITLGFVEGPGGDEIEEDIEYDDDFDSESGEDDDQSSRGQTAKPWGSDSWRAALCRLATGQAQVADHLAGVE</sequence>
<dbReference type="InterPro" id="IPR001584">
    <property type="entry name" value="Integrase_cat-core"/>
</dbReference>
<dbReference type="GO" id="GO:0003676">
    <property type="term" value="F:nucleic acid binding"/>
    <property type="evidence" value="ECO:0007669"/>
    <property type="project" value="InterPro"/>
</dbReference>
<dbReference type="AlphaFoldDB" id="A0A7J6RB93"/>